<sequence length="1004" mass="109877">MTKDIAEEEFEAKVRERKGISAVWLVPVIALLFGLWLIISAVADRGVFVTVEFDNASGIVVGKTEVRYKGLTAGVVKSIEVSPDLNSVIATIEMVSSTKDMLTEQALFWYVTADVSFQGVTGLDTLLSGSYINFQPDFDQKGNTQSHFIGLSEEPPLDKTTPGLHLTLETKALGSIAKNSPITFKQITVGYVTAYKYDEVAELVKINVFIEPEYKHLVKENSRFWNASGVNISGSVTSGVKIKTESLASIIAGGIAFDNVSYESEKAPAQNDQKYTLYPDYQTADMGHEITLLLNWDSGIDSSAKIMYHGFTLGGIDKFIRIDGDSRTIIATAKVDPRVIPYLNDETQLYVVAPRVELGASTSMSHLIGGAYISIRASASGNPQSTFKVLDEKPAYKYNEPGLHLVLQTEDVTSIKRGTTIFHKEQSVGSVQAVENTGPGEFLVHIHIKPEFQDHVSKDSRFWNSSGFRISGGLQSFEVQAQSIQSILAGGIAFDSGTSETYQLPDNGSKFKLYQNIDEAQQRLQFKLFTAYVNGVSNKTKIIFRGETIGSVHQVTKDKSGATLTVGILPEHNYILKQHTKFWLVKPELSLSGFTDIQALFGGPYISLIVGDGDPEDQFVLSTESPAKHHSSSGLQLTLTTNENAAVVPGSSISYRGISVGQVDNVTLNKNNLNKEINITVDEEYRNLISSFTRFYNVSGVTASGGISNFSIKTESVDTILRGGISFYNSDQKTEGVLAKEGQVFSLFNHIEHAKSAGLAISIYFDDIDGVHKNLKIKYKSQDVGIVEHLIFDDDKEGVTVIGYLNDLGKSFAVSDSQFWLARSELGLVGNKNINALLTSGFIGILPGESDKSQSEFVANHIAPATERLSYGLNIKLTADRLGSVRVGNPVLYRQIQVGKVIGVDLAPLANKVHIFINIAPRYTPLISTQSKFWNTSGFNIDAGVFSGVSIESESIETLVSGGIAFATPEMSDSETLPAEFIFSLHERFEQDWLDWQPEINLSN</sequence>
<feature type="domain" description="Mce/MlaD" evidence="8">
    <location>
        <begin position="46"/>
        <end position="136"/>
    </location>
</feature>
<keyword evidence="4 7" id="KW-0812">Transmembrane</keyword>
<dbReference type="Proteomes" id="UP001248581">
    <property type="component" value="Chromosome"/>
</dbReference>
<evidence type="ECO:0000256" key="6">
    <source>
        <dbReference type="ARBA" id="ARBA00023136"/>
    </source>
</evidence>
<proteinExistence type="predicted"/>
<dbReference type="RefSeq" id="WP_348386053.1">
    <property type="nucleotide sequence ID" value="NZ_CP134146.1"/>
</dbReference>
<evidence type="ECO:0000259" key="8">
    <source>
        <dbReference type="Pfam" id="PF02470"/>
    </source>
</evidence>
<evidence type="ECO:0000256" key="5">
    <source>
        <dbReference type="ARBA" id="ARBA00022989"/>
    </source>
</evidence>
<feature type="domain" description="Mce/MlaD" evidence="8">
    <location>
        <begin position="163"/>
        <end position="228"/>
    </location>
</feature>
<name>A0ABY9TDE7_9GAMM</name>
<evidence type="ECO:0000256" key="4">
    <source>
        <dbReference type="ARBA" id="ARBA00022692"/>
    </source>
</evidence>
<accession>A0ABY9TDE7</accession>
<organism evidence="9 10">
    <name type="scientific">Thalassotalea nanhaiensis</name>
    <dbReference type="NCBI Taxonomy" id="3065648"/>
    <lineage>
        <taxon>Bacteria</taxon>
        <taxon>Pseudomonadati</taxon>
        <taxon>Pseudomonadota</taxon>
        <taxon>Gammaproteobacteria</taxon>
        <taxon>Alteromonadales</taxon>
        <taxon>Colwelliaceae</taxon>
        <taxon>Thalassotalea</taxon>
    </lineage>
</organism>
<keyword evidence="10" id="KW-1185">Reference proteome</keyword>
<reference evidence="10" key="1">
    <citation type="submission" date="2023-09" db="EMBL/GenBank/DDBJ databases">
        <authorList>
            <person name="Li S."/>
            <person name="Li X."/>
            <person name="Zhang C."/>
            <person name="Zhao Z."/>
        </authorList>
    </citation>
    <scope>NUCLEOTIDE SEQUENCE [LARGE SCALE GENOMIC DNA]</scope>
    <source>
        <strain evidence="10">SQ345</strain>
    </source>
</reference>
<keyword evidence="5 7" id="KW-1133">Transmembrane helix</keyword>
<evidence type="ECO:0000313" key="9">
    <source>
        <dbReference type="EMBL" id="WNC66888.1"/>
    </source>
</evidence>
<evidence type="ECO:0000256" key="7">
    <source>
        <dbReference type="SAM" id="Phobius"/>
    </source>
</evidence>
<evidence type="ECO:0000256" key="1">
    <source>
        <dbReference type="ARBA" id="ARBA00004533"/>
    </source>
</evidence>
<feature type="transmembrane region" description="Helical" evidence="7">
    <location>
        <begin position="21"/>
        <end position="43"/>
    </location>
</feature>
<keyword evidence="2" id="KW-1003">Cell membrane</keyword>
<comment type="subcellular location">
    <subcellularLocation>
        <location evidence="1">Cell inner membrane</location>
    </subcellularLocation>
</comment>
<dbReference type="PANTHER" id="PTHR30462:SF0">
    <property type="entry name" value="INTERMEMBRANE TRANSPORT PROTEIN YEBT"/>
    <property type="match status" value="1"/>
</dbReference>
<feature type="domain" description="Mce/MlaD" evidence="8">
    <location>
        <begin position="873"/>
        <end position="932"/>
    </location>
</feature>
<dbReference type="PANTHER" id="PTHR30462">
    <property type="entry name" value="INTERMEMBRANE TRANSPORT PROTEIN PQIB-RELATED"/>
    <property type="match status" value="1"/>
</dbReference>
<dbReference type="InterPro" id="IPR051800">
    <property type="entry name" value="PqiA-PqiB_transport"/>
</dbReference>
<gene>
    <name evidence="9" type="ORF">RI845_10090</name>
</gene>
<keyword evidence="3" id="KW-0997">Cell inner membrane</keyword>
<evidence type="ECO:0000256" key="2">
    <source>
        <dbReference type="ARBA" id="ARBA00022475"/>
    </source>
</evidence>
<keyword evidence="6 7" id="KW-0472">Membrane</keyword>
<evidence type="ECO:0000256" key="3">
    <source>
        <dbReference type="ARBA" id="ARBA00022519"/>
    </source>
</evidence>
<dbReference type="Pfam" id="PF02470">
    <property type="entry name" value="MlaD"/>
    <property type="match status" value="4"/>
</dbReference>
<protein>
    <submittedName>
        <fullName evidence="9">MlaD family protein</fullName>
    </submittedName>
</protein>
<dbReference type="InterPro" id="IPR003399">
    <property type="entry name" value="Mce/MlaD"/>
</dbReference>
<dbReference type="EMBL" id="CP134146">
    <property type="protein sequence ID" value="WNC66888.1"/>
    <property type="molecule type" value="Genomic_DNA"/>
</dbReference>
<evidence type="ECO:0000313" key="10">
    <source>
        <dbReference type="Proteomes" id="UP001248581"/>
    </source>
</evidence>
<feature type="domain" description="Mce/MlaD" evidence="8">
    <location>
        <begin position="635"/>
        <end position="691"/>
    </location>
</feature>